<dbReference type="Proteomes" id="UP000272051">
    <property type="component" value="Unassembled WGS sequence"/>
</dbReference>
<comment type="caution">
    <text evidence="1">The sequence shown here is derived from an EMBL/GenBank/DDBJ whole genome shotgun (WGS) entry which is preliminary data.</text>
</comment>
<dbReference type="AlphaFoldDB" id="A0A497EZG9"/>
<gene>
    <name evidence="1" type="ORF">DRJ33_04665</name>
</gene>
<organism evidence="1 2">
    <name type="scientific">Thermoproteota archaeon</name>
    <dbReference type="NCBI Taxonomy" id="2056631"/>
    <lineage>
        <taxon>Archaea</taxon>
        <taxon>Thermoproteota</taxon>
    </lineage>
</organism>
<proteinExistence type="predicted"/>
<accession>A0A497EZG9</accession>
<dbReference type="EMBL" id="QMQX01000071">
    <property type="protein sequence ID" value="RLE52048.1"/>
    <property type="molecule type" value="Genomic_DNA"/>
</dbReference>
<evidence type="ECO:0000313" key="1">
    <source>
        <dbReference type="EMBL" id="RLE52048.1"/>
    </source>
</evidence>
<reference evidence="1 2" key="1">
    <citation type="submission" date="2018-06" db="EMBL/GenBank/DDBJ databases">
        <title>Extensive metabolic versatility and redundancy in microbially diverse, dynamic hydrothermal sediments.</title>
        <authorList>
            <person name="Dombrowski N."/>
            <person name="Teske A."/>
            <person name="Baker B.J."/>
        </authorList>
    </citation>
    <scope>NUCLEOTIDE SEQUENCE [LARGE SCALE GENOMIC DNA]</scope>
    <source>
        <strain evidence="1">B34_G17</strain>
    </source>
</reference>
<protein>
    <submittedName>
        <fullName evidence="1">Uncharacterized protein</fullName>
    </submittedName>
</protein>
<sequence>MVETAALVKTGFETEKPQLLIPLRLAKELELWPPPPEAELVELGTAAGPVRNYVIYNALEVSATTGDRATEPVACDAVISHIEAEALINDKLGEALKIVILAIGSGKWKFADDPPNIMRNTETPQYWA</sequence>
<evidence type="ECO:0000313" key="2">
    <source>
        <dbReference type="Proteomes" id="UP000272051"/>
    </source>
</evidence>
<name>A0A497EZG9_9CREN</name>